<dbReference type="OrthoDB" id="6136301at2759"/>
<name>A0A8J2MFC1_9BILA</name>
<comment type="caution">
    <text evidence="2">The sequence shown here is derived from an EMBL/GenBank/DDBJ whole genome shotgun (WGS) entry which is preliminary data.</text>
</comment>
<keyword evidence="3" id="KW-1185">Reference proteome</keyword>
<accession>A0A8J2MFC1</accession>
<organism evidence="2 3">
    <name type="scientific">Cercopithifilaria johnstoni</name>
    <dbReference type="NCBI Taxonomy" id="2874296"/>
    <lineage>
        <taxon>Eukaryota</taxon>
        <taxon>Metazoa</taxon>
        <taxon>Ecdysozoa</taxon>
        <taxon>Nematoda</taxon>
        <taxon>Chromadorea</taxon>
        <taxon>Rhabditida</taxon>
        <taxon>Spirurina</taxon>
        <taxon>Spiruromorpha</taxon>
        <taxon>Filarioidea</taxon>
        <taxon>Onchocercidae</taxon>
        <taxon>Cercopithifilaria</taxon>
    </lineage>
</organism>
<sequence>MVQFWKRRLFYFMAEVTVDDEDNVSAHSTRGRMKRTYSKQLIFRIVMCLLQVIDLFNALIMHYAFHLFRFLEAFWNQYLRCLYKVLHQLMHLSTESIE</sequence>
<dbReference type="EMBL" id="CAKAEH010001825">
    <property type="protein sequence ID" value="CAG9539664.1"/>
    <property type="molecule type" value="Genomic_DNA"/>
</dbReference>
<dbReference type="AlphaFoldDB" id="A0A8J2MFC1"/>
<keyword evidence="1" id="KW-1133">Transmembrane helix</keyword>
<feature type="transmembrane region" description="Helical" evidence="1">
    <location>
        <begin position="41"/>
        <end position="65"/>
    </location>
</feature>
<keyword evidence="1" id="KW-0472">Membrane</keyword>
<reference evidence="2" key="1">
    <citation type="submission" date="2021-09" db="EMBL/GenBank/DDBJ databases">
        <authorList>
            <consortium name="Pathogen Informatics"/>
        </authorList>
    </citation>
    <scope>NUCLEOTIDE SEQUENCE</scope>
</reference>
<evidence type="ECO:0000313" key="3">
    <source>
        <dbReference type="Proteomes" id="UP000746747"/>
    </source>
</evidence>
<keyword evidence="1" id="KW-0812">Transmembrane</keyword>
<evidence type="ECO:0000256" key="1">
    <source>
        <dbReference type="SAM" id="Phobius"/>
    </source>
</evidence>
<proteinExistence type="predicted"/>
<protein>
    <submittedName>
        <fullName evidence="2">Uncharacterized protein</fullName>
    </submittedName>
</protein>
<dbReference type="Proteomes" id="UP000746747">
    <property type="component" value="Unassembled WGS sequence"/>
</dbReference>
<gene>
    <name evidence="2" type="ORF">CJOHNSTONI_LOCUS9244</name>
</gene>
<evidence type="ECO:0000313" key="2">
    <source>
        <dbReference type="EMBL" id="CAG9539664.1"/>
    </source>
</evidence>